<comment type="caution">
    <text evidence="2">The sequence shown here is derived from an EMBL/GenBank/DDBJ whole genome shotgun (WGS) entry which is preliminary data.</text>
</comment>
<accession>A0ABV5CH14</accession>
<dbReference type="RefSeq" id="WP_375558341.1">
    <property type="nucleotide sequence ID" value="NZ_JBBVGT010000003.1"/>
</dbReference>
<dbReference type="Proteomes" id="UP001580928">
    <property type="component" value="Unassembled WGS sequence"/>
</dbReference>
<evidence type="ECO:0000256" key="1">
    <source>
        <dbReference type="SAM" id="SignalP"/>
    </source>
</evidence>
<protein>
    <recommendedName>
        <fullName evidence="4">ATP-binding protein</fullName>
    </recommendedName>
</protein>
<dbReference type="EMBL" id="JBBVGT010000003">
    <property type="protein sequence ID" value="MFB5946812.1"/>
    <property type="molecule type" value="Genomic_DNA"/>
</dbReference>
<reference evidence="2 3" key="1">
    <citation type="submission" date="2024-04" db="EMBL/GenBank/DDBJ databases">
        <title>Albibacterium profundi sp. nov., isolated from sediment of the Challenger Deep of Mariana Trench.</title>
        <authorList>
            <person name="Wang Y."/>
        </authorList>
    </citation>
    <scope>NUCLEOTIDE SEQUENCE [LARGE SCALE GENOMIC DNA]</scope>
    <source>
        <strain evidence="2 3">RHL897</strain>
    </source>
</reference>
<feature type="chain" id="PRO_5046948194" description="ATP-binding protein" evidence="1">
    <location>
        <begin position="34"/>
        <end position="298"/>
    </location>
</feature>
<evidence type="ECO:0008006" key="4">
    <source>
        <dbReference type="Google" id="ProtNLM"/>
    </source>
</evidence>
<dbReference type="InterPro" id="IPR015943">
    <property type="entry name" value="WD40/YVTN_repeat-like_dom_sf"/>
</dbReference>
<proteinExistence type="predicted"/>
<organism evidence="2 3">
    <name type="scientific">Albibacterium profundi</name>
    <dbReference type="NCBI Taxonomy" id="3134906"/>
    <lineage>
        <taxon>Bacteria</taxon>
        <taxon>Pseudomonadati</taxon>
        <taxon>Bacteroidota</taxon>
        <taxon>Sphingobacteriia</taxon>
        <taxon>Sphingobacteriales</taxon>
        <taxon>Sphingobacteriaceae</taxon>
        <taxon>Albibacterium</taxon>
    </lineage>
</organism>
<evidence type="ECO:0000313" key="2">
    <source>
        <dbReference type="EMBL" id="MFB5946812.1"/>
    </source>
</evidence>
<keyword evidence="1" id="KW-0732">Signal</keyword>
<gene>
    <name evidence="2" type="ORF">WKR92_13340</name>
</gene>
<dbReference type="PROSITE" id="PS51257">
    <property type="entry name" value="PROKAR_LIPOPROTEIN"/>
    <property type="match status" value="1"/>
</dbReference>
<dbReference type="SUPFAM" id="SSF63829">
    <property type="entry name" value="Calcium-dependent phosphotriesterase"/>
    <property type="match status" value="1"/>
</dbReference>
<sequence length="298" mass="32015">MRNLISKTLATVAVAASSLFLLSSCGNSGQSNSAESTDSTATENLELSLSLEWKTDSTFTGSESALYYAPNNIIYLSCGNTDPSAKDGDGFIALLHPDGTVKNKDWVTGLDAPRGMAIMNDKLYVTDIDVVHVINIESAEIEQTIPVEGAVFLNDLATNGESIFFSDSRTGVIHALNEAGEVTAVVTGAEGINGLECYNGDLYSLDAEGLKRYDSDYTSMLINSEVTGGDGLVILGDSTFIASRWEGEIYYINGQETTLLLDTKGEESKTADIGFIEEMNMVLVPTFTKNELAAYRLE</sequence>
<evidence type="ECO:0000313" key="3">
    <source>
        <dbReference type="Proteomes" id="UP001580928"/>
    </source>
</evidence>
<dbReference type="Gene3D" id="2.130.10.10">
    <property type="entry name" value="YVTN repeat-like/Quinoprotein amine dehydrogenase"/>
    <property type="match status" value="1"/>
</dbReference>
<keyword evidence="3" id="KW-1185">Reference proteome</keyword>
<feature type="signal peptide" evidence="1">
    <location>
        <begin position="1"/>
        <end position="33"/>
    </location>
</feature>
<name>A0ABV5CH14_9SPHI</name>